<dbReference type="SUPFAM" id="SSF48366">
    <property type="entry name" value="Ras GEF"/>
    <property type="match status" value="1"/>
</dbReference>
<dbReference type="Gene3D" id="1.20.870.10">
    <property type="entry name" value="Son of sevenless (SoS) protein Chain: S domain 1"/>
    <property type="match status" value="1"/>
</dbReference>
<feature type="domain" description="N-terminal Ras-GEF" evidence="5">
    <location>
        <begin position="630"/>
        <end position="756"/>
    </location>
</feature>
<gene>
    <name evidence="6" type="ORF">CYY_008127</name>
</gene>
<dbReference type="InterPro" id="IPR008937">
    <property type="entry name" value="Ras-like_GEF"/>
</dbReference>
<accession>A0A8J4PP29</accession>
<dbReference type="InterPro" id="IPR023578">
    <property type="entry name" value="Ras_GEF_dom_sf"/>
</dbReference>
<dbReference type="EMBL" id="AJWJ01000476">
    <property type="protein sequence ID" value="KAF2070552.1"/>
    <property type="molecule type" value="Genomic_DNA"/>
</dbReference>
<dbReference type="CDD" id="cd06224">
    <property type="entry name" value="REM"/>
    <property type="match status" value="1"/>
</dbReference>
<evidence type="ECO:0000313" key="6">
    <source>
        <dbReference type="EMBL" id="KAF2070552.1"/>
    </source>
</evidence>
<evidence type="ECO:0000256" key="2">
    <source>
        <dbReference type="ARBA" id="ARBA00023054"/>
    </source>
</evidence>
<dbReference type="InterPro" id="IPR000651">
    <property type="entry name" value="Ras-like_Gua-exchang_fac_N"/>
</dbReference>
<dbReference type="GO" id="GO:0007265">
    <property type="term" value="P:Ras protein signal transduction"/>
    <property type="evidence" value="ECO:0007669"/>
    <property type="project" value="TreeGrafter"/>
</dbReference>
<keyword evidence="7" id="KW-1185">Reference proteome</keyword>
<dbReference type="AlphaFoldDB" id="A0A8J4PP29"/>
<evidence type="ECO:0000259" key="5">
    <source>
        <dbReference type="PROSITE" id="PS50212"/>
    </source>
</evidence>
<dbReference type="InterPro" id="IPR019804">
    <property type="entry name" value="Ras_G-nucl-exch_fac_CS"/>
</dbReference>
<organism evidence="6 7">
    <name type="scientific">Polysphondylium violaceum</name>
    <dbReference type="NCBI Taxonomy" id="133409"/>
    <lineage>
        <taxon>Eukaryota</taxon>
        <taxon>Amoebozoa</taxon>
        <taxon>Evosea</taxon>
        <taxon>Eumycetozoa</taxon>
        <taxon>Dictyostelia</taxon>
        <taxon>Dictyosteliales</taxon>
        <taxon>Dictyosteliaceae</taxon>
        <taxon>Polysphondylium</taxon>
    </lineage>
</organism>
<dbReference type="PANTHER" id="PTHR23113">
    <property type="entry name" value="GUANINE NUCLEOTIDE EXCHANGE FACTOR"/>
    <property type="match status" value="1"/>
</dbReference>
<proteinExistence type="predicted"/>
<keyword evidence="1 3" id="KW-0344">Guanine-nucleotide releasing factor</keyword>
<dbReference type="CDD" id="cd00155">
    <property type="entry name" value="RasGEF"/>
    <property type="match status" value="1"/>
</dbReference>
<dbReference type="PROSITE" id="PS00720">
    <property type="entry name" value="RASGEF"/>
    <property type="match status" value="1"/>
</dbReference>
<keyword evidence="2" id="KW-0175">Coiled coil</keyword>
<feature type="domain" description="Ras-GEF" evidence="4">
    <location>
        <begin position="786"/>
        <end position="1019"/>
    </location>
</feature>
<evidence type="ECO:0008006" key="8">
    <source>
        <dbReference type="Google" id="ProtNLM"/>
    </source>
</evidence>
<dbReference type="Pfam" id="PF00618">
    <property type="entry name" value="RasGEF_N"/>
    <property type="match status" value="1"/>
</dbReference>
<evidence type="ECO:0000259" key="4">
    <source>
        <dbReference type="PROSITE" id="PS50009"/>
    </source>
</evidence>
<dbReference type="InterPro" id="IPR001895">
    <property type="entry name" value="RASGEF_cat_dom"/>
</dbReference>
<dbReference type="PANTHER" id="PTHR23113:SF360">
    <property type="entry name" value="RAS GUANINE NUCLEOTIDE EXCHANGE FACTOR B"/>
    <property type="match status" value="1"/>
</dbReference>
<dbReference type="InterPro" id="IPR036964">
    <property type="entry name" value="RASGEF_cat_dom_sf"/>
</dbReference>
<dbReference type="Gene3D" id="1.10.840.10">
    <property type="entry name" value="Ras guanine-nucleotide exchange factors catalytic domain"/>
    <property type="match status" value="1"/>
</dbReference>
<dbReference type="SMART" id="SM00229">
    <property type="entry name" value="RasGEFN"/>
    <property type="match status" value="1"/>
</dbReference>
<dbReference type="PROSITE" id="PS50212">
    <property type="entry name" value="RASGEF_NTER"/>
    <property type="match status" value="1"/>
</dbReference>
<dbReference type="PROSITE" id="PS50009">
    <property type="entry name" value="RASGEF_CAT"/>
    <property type="match status" value="1"/>
</dbReference>
<evidence type="ECO:0000313" key="7">
    <source>
        <dbReference type="Proteomes" id="UP000695562"/>
    </source>
</evidence>
<name>A0A8J4PP29_9MYCE</name>
<dbReference type="Proteomes" id="UP000695562">
    <property type="component" value="Unassembled WGS sequence"/>
</dbReference>
<dbReference type="GO" id="GO:0005886">
    <property type="term" value="C:plasma membrane"/>
    <property type="evidence" value="ECO:0007669"/>
    <property type="project" value="TreeGrafter"/>
</dbReference>
<evidence type="ECO:0000256" key="3">
    <source>
        <dbReference type="PROSITE-ProRule" id="PRU00168"/>
    </source>
</evidence>
<evidence type="ECO:0000256" key="1">
    <source>
        <dbReference type="ARBA" id="ARBA00022658"/>
    </source>
</evidence>
<reference evidence="6" key="1">
    <citation type="submission" date="2020-01" db="EMBL/GenBank/DDBJ databases">
        <title>Development of genomics and gene disruption for Polysphondylium violaceum indicates a role for the polyketide synthase stlB in stalk morphogenesis.</title>
        <authorList>
            <person name="Narita B."/>
            <person name="Kawabe Y."/>
            <person name="Kin K."/>
            <person name="Saito T."/>
            <person name="Gibbs R."/>
            <person name="Kuspa A."/>
            <person name="Muzny D."/>
            <person name="Queller D."/>
            <person name="Richards S."/>
            <person name="Strassman J."/>
            <person name="Sucgang R."/>
            <person name="Worley K."/>
            <person name="Schaap P."/>
        </authorList>
    </citation>
    <scope>NUCLEOTIDE SEQUENCE</scope>
    <source>
        <strain evidence="6">QSvi11</strain>
    </source>
</reference>
<dbReference type="Pfam" id="PF00617">
    <property type="entry name" value="RasGEF"/>
    <property type="match status" value="1"/>
</dbReference>
<sequence length="1034" mass="119332">MTVLTWDLNLWTWTESRYETINNHLIFYNMLTDSIIKNINIRTCNLFIRHLFIEDYVYVLENQLNFEDTVIVKSPNKLEFKETDFLKYDKEVFIAESVLHINSRVEKQLDLISEYNSNENIDSRKFQTLLDDFHDTLNLLDKDCKYILNQSNLINDRFSQRIKDEILSVLDRIHYHFFIKKELTIEQTNDYNIFEVLENLILIFFWKPSEMANQKPVIQRNDSLVCSPESNSSFASSYMTNNSLGVTTFECMSQLSSGSSEIIGAGGIPENASTLSWSDEIAVKKLSKSTSFRLIQEVYFEIMEQSKEIGTTLKEMLDLWNNSKNQLTMVSFISTEIYKKAQEQIITLFQVSKDYFQELMTLNSMSERYQDLVECSDQLYLKAKLVFPLSGCKSDFDISCNNPSELITNIITSLNEFIKICNVCSPWSTSNNENNLTSSSFNSNGSSGKSSPISVDISSQGSFEGCSQLRQRSFSTVANGSPLGNSTRRINHINFAASQYLLNNQSCSSATSSSSINYQTLKNISSSGSAESTPTFQFELTSTMDLLSSLLKEKEDSGKIIKSKSDGNIALGRPSNYEDTKIPYSIEQFLVCYPEVTQETMDQTIWYEQEKISENVYYEDENKKGNSTPGIKSIKYASLNQLIIKLTNESNSELKFSKTFITTYRSFTSSNILLMKLIQRYFIPNINNSPPFNFINKIQIPIQLRVLNVIRMWVEQYPNDFTPPLIEKLSSFLTCTRRNGHGQYSDLILKKFNSKKKDRLELPTYQPPKPKIFWMKYSSEYIFCLSSTDVAEQLTLIDFDTYKSIEEIELLNQAWSKDQKNTPNITAMSTRFNSVSAFVSWSILREADIKVRSKMMAKFIKICIALSKLNNFNGLYSVLAGLNSSSIYRLHHTKSLIPKTYFKKYEHLCKFLDNNKSQKVYREAIHSTCPPLIPYVGIYLTDLTFIEDGNKDEVKGLINFKKRELIFSTIMEIQQYQQQPYNIKPKPNIIQFLFELPSIDDKKKFEDQLHEQSHLIEPKNLSKAELLLRSGYKK</sequence>
<dbReference type="GO" id="GO:0005085">
    <property type="term" value="F:guanyl-nucleotide exchange factor activity"/>
    <property type="evidence" value="ECO:0007669"/>
    <property type="project" value="UniProtKB-KW"/>
</dbReference>
<dbReference type="OrthoDB" id="546434at2759"/>
<comment type="caution">
    <text evidence="6">The sequence shown here is derived from an EMBL/GenBank/DDBJ whole genome shotgun (WGS) entry which is preliminary data.</text>
</comment>
<protein>
    <recommendedName>
        <fullName evidence="8">Ras guanine nucleotide exchange factor</fullName>
    </recommendedName>
</protein>
<dbReference type="SMART" id="SM00147">
    <property type="entry name" value="RasGEF"/>
    <property type="match status" value="1"/>
</dbReference>